<name>G4T454_META2</name>
<dbReference type="Proteomes" id="UP000008315">
    <property type="component" value="Chromosome"/>
</dbReference>
<dbReference type="EMBL" id="FO082060">
    <property type="protein sequence ID" value="CCE23789.1"/>
    <property type="molecule type" value="Genomic_DNA"/>
</dbReference>
<dbReference type="STRING" id="1091494.MEALZ_2103"/>
<evidence type="ECO:0000313" key="3">
    <source>
        <dbReference type="Proteomes" id="UP000008315"/>
    </source>
</evidence>
<dbReference type="Gene3D" id="3.40.50.1010">
    <property type="entry name" value="5'-nuclease"/>
    <property type="match status" value="1"/>
</dbReference>
<proteinExistence type="predicted"/>
<sequence>MNVVRKILAIDGKNAEHAAHDSGSPLMMSEGGVDAIEILYTIRKRVPEDDSAEAVATVAEQIDRKRYALEMLDAKTIVCPAKRMQGCGFKQSDDQLLQIKTLSICMRLKPDFLTLVSGDDDHAPLVWELREHGICTEVVALEDMLGSQLRRACYAKIDLDQVFQKLQEEIAGIDARRLFDEDGQLSEFIGRILVVFLASWRNRSSWHLRRC</sequence>
<dbReference type="Pfam" id="PF01936">
    <property type="entry name" value="NYN"/>
    <property type="match status" value="1"/>
</dbReference>
<reference evidence="3" key="1">
    <citation type="journal article" date="2012" name="J. Bacteriol.">
        <title>Genome sequence of the haloalkaliphilic methanotrophic bacterium Methylomicrobium alcaliphilum 20Z.</title>
        <authorList>
            <person name="Vuilleumier S."/>
            <person name="Khmelenina V.N."/>
            <person name="Bringel F."/>
            <person name="Reshetnikov A.S."/>
            <person name="Lajus A."/>
            <person name="Mangenot S."/>
            <person name="Rouy Z."/>
            <person name="Op den Camp H.J."/>
            <person name="Jetten M.S."/>
            <person name="Dispirito A.A."/>
            <person name="Dunfield P."/>
            <person name="Klotz M.G."/>
            <person name="Semrau J.D."/>
            <person name="Stein L.Y."/>
            <person name="Barbe V."/>
            <person name="Medigue C."/>
            <person name="Trotsenko Y.A."/>
            <person name="Kalyuzhnaya M.G."/>
        </authorList>
    </citation>
    <scope>NUCLEOTIDE SEQUENCE [LARGE SCALE GENOMIC DNA]</scope>
    <source>
        <strain evidence="3">DSM 19304 / NCIMB 14124 / VKM B-2133 / 20Z</strain>
    </source>
</reference>
<dbReference type="GO" id="GO:0004540">
    <property type="term" value="F:RNA nuclease activity"/>
    <property type="evidence" value="ECO:0007669"/>
    <property type="project" value="InterPro"/>
</dbReference>
<accession>G4T454</accession>
<feature type="domain" description="NYN" evidence="1">
    <location>
        <begin position="9"/>
        <end position="157"/>
    </location>
</feature>
<dbReference type="AlphaFoldDB" id="G4T454"/>
<gene>
    <name evidence="2" type="ordered locus">MEALZ_2103</name>
</gene>
<evidence type="ECO:0000313" key="2">
    <source>
        <dbReference type="EMBL" id="CCE23789.1"/>
    </source>
</evidence>
<protein>
    <recommendedName>
        <fullName evidence="1">NYN domain-containing protein</fullName>
    </recommendedName>
</protein>
<dbReference type="KEGG" id="mah:MEALZ_2103"/>
<organism evidence="2 3">
    <name type="scientific">Methylotuvimicrobium alcaliphilum (strain DSM 19304 / NCIMB 14124 / VKM B-2133 / 20Z)</name>
    <name type="common">Methylomicrobium alcaliphilum</name>
    <dbReference type="NCBI Taxonomy" id="1091494"/>
    <lineage>
        <taxon>Bacteria</taxon>
        <taxon>Pseudomonadati</taxon>
        <taxon>Pseudomonadota</taxon>
        <taxon>Gammaproteobacteria</taxon>
        <taxon>Methylococcales</taxon>
        <taxon>Methylococcaceae</taxon>
        <taxon>Methylotuvimicrobium</taxon>
    </lineage>
</organism>
<evidence type="ECO:0000259" key="1">
    <source>
        <dbReference type="Pfam" id="PF01936"/>
    </source>
</evidence>
<dbReference type="InterPro" id="IPR021139">
    <property type="entry name" value="NYN"/>
</dbReference>
<dbReference type="HOGENOM" id="CLU_1303685_0_0_6"/>
<dbReference type="PATRIC" id="fig|271065.3.peg.2162"/>
<keyword evidence="3" id="KW-1185">Reference proteome</keyword>